<evidence type="ECO:0000256" key="3">
    <source>
        <dbReference type="ARBA" id="ARBA00022832"/>
    </source>
</evidence>
<dbReference type="Proteomes" id="UP000184066">
    <property type="component" value="Unassembled WGS sequence"/>
</dbReference>
<dbReference type="Pfam" id="PF00501">
    <property type="entry name" value="AMP-binding"/>
    <property type="match status" value="1"/>
</dbReference>
<dbReference type="EC" id="6.2.1.44" evidence="6"/>
<evidence type="ECO:0000256" key="5">
    <source>
        <dbReference type="ARBA" id="ARBA00051915"/>
    </source>
</evidence>
<feature type="domain" description="AMP-dependent synthetase/ligase" evidence="8">
    <location>
        <begin position="18"/>
        <end position="399"/>
    </location>
</feature>
<comment type="similarity">
    <text evidence="1">Belongs to the ATP-dependent AMP-binding enzyme family.</text>
</comment>
<dbReference type="CDD" id="cd12119">
    <property type="entry name" value="ttLC_FACS_AlkK_like"/>
    <property type="match status" value="1"/>
</dbReference>
<dbReference type="SUPFAM" id="SSF56801">
    <property type="entry name" value="Acetyl-CoA synthetase-like"/>
    <property type="match status" value="1"/>
</dbReference>
<feature type="domain" description="AMP-binding enzyme C-terminal" evidence="9">
    <location>
        <begin position="447"/>
        <end position="522"/>
    </location>
</feature>
<dbReference type="InterPro" id="IPR045851">
    <property type="entry name" value="AMP-bd_C_sf"/>
</dbReference>
<name>A0A1M7TUJ4_9RHOB</name>
<evidence type="ECO:0000313" key="10">
    <source>
        <dbReference type="EMBL" id="SHN74370.1"/>
    </source>
</evidence>
<dbReference type="InterPro" id="IPR000873">
    <property type="entry name" value="AMP-dep_synth/lig_dom"/>
</dbReference>
<reference evidence="10 11" key="1">
    <citation type="submission" date="2016-12" db="EMBL/GenBank/DDBJ databases">
        <authorList>
            <person name="Song W.-J."/>
            <person name="Kurnit D.M."/>
        </authorList>
    </citation>
    <scope>NUCLEOTIDE SEQUENCE [LARGE SCALE GENOMIC DNA]</scope>
    <source>
        <strain evidence="10 11">CGMCC 1.10808</strain>
    </source>
</reference>
<sequence>MFGEMQDWPLRVTSIIDHAAKFHGDRPVIGRSIEGPIVRSNWREIHAKARKCAQALNRWGIGRGDAVGVMAWNTPRHLEVWWGVAGAGAIMHTLNPRLFADQLEYIINHAEDRVLFVDLDLVGVLEPLVPRLRTVERYVIMTDRAHMPQTTLPDPICYEDLMAEQDGDFAWVMGDETDPCGLCYTSGTTGNPKGVLYSHRSNVLHAMASVSPDVVGLSSTEVVMPVVPLFHANGWGLAYTTPMVGASVVMPGRDMTPPALYELLEMDVTLTAAVPTVWLGLLQHMRAKGLKLSTLKRVVIGGSSCPRAVIETFQKDYGVQVIHAWGMTETSPLGTVCTFKPEVAALDDEARLDVQTSVGHPPFTVDIKITDDAGAELPWDGRTQGKLFVRGPGVVKRYHKADKLAVDEEGWFDTGDMATIDPHGYVRITDRSKDVIKSGGEWISSIELENAAVAHPEVAEAAAIGVKHPRWDERPILVIVPVAGKAPSKESILELVARSFAKWQVPDDVVFVDEIPHTATGKISKLQLRRQLEEMGYAHPDLRAAAG</sequence>
<dbReference type="NCBIfam" id="NF004674">
    <property type="entry name" value="PRK06018.1"/>
    <property type="match status" value="1"/>
</dbReference>
<proteinExistence type="inferred from homology"/>
<dbReference type="GO" id="GO:0016874">
    <property type="term" value="F:ligase activity"/>
    <property type="evidence" value="ECO:0007669"/>
    <property type="project" value="UniProtKB-KW"/>
</dbReference>
<organism evidence="10 11">
    <name type="scientific">Oceanicella actignis</name>
    <dbReference type="NCBI Taxonomy" id="1189325"/>
    <lineage>
        <taxon>Bacteria</taxon>
        <taxon>Pseudomonadati</taxon>
        <taxon>Pseudomonadota</taxon>
        <taxon>Alphaproteobacteria</taxon>
        <taxon>Rhodobacterales</taxon>
        <taxon>Paracoccaceae</taxon>
        <taxon>Oceanicella</taxon>
    </lineage>
</organism>
<evidence type="ECO:0000256" key="4">
    <source>
        <dbReference type="ARBA" id="ARBA00023098"/>
    </source>
</evidence>
<gene>
    <name evidence="10" type="ORF">SAMN05216200_11042</name>
</gene>
<dbReference type="InterPro" id="IPR020845">
    <property type="entry name" value="AMP-binding_CS"/>
</dbReference>
<evidence type="ECO:0000256" key="2">
    <source>
        <dbReference type="ARBA" id="ARBA00022598"/>
    </source>
</evidence>
<keyword evidence="3" id="KW-0276">Fatty acid metabolism</keyword>
<evidence type="ECO:0000313" key="11">
    <source>
        <dbReference type="Proteomes" id="UP000184066"/>
    </source>
</evidence>
<keyword evidence="11" id="KW-1185">Reference proteome</keyword>
<dbReference type="PANTHER" id="PTHR43859">
    <property type="entry name" value="ACYL-ACTIVATING ENZYME"/>
    <property type="match status" value="1"/>
</dbReference>
<protein>
    <recommendedName>
        <fullName evidence="7">3-methylmercaptopropionyl-CoA ligase</fullName>
        <ecNumber evidence="6">6.2.1.44</ecNumber>
    </recommendedName>
</protein>
<keyword evidence="4" id="KW-0443">Lipid metabolism</keyword>
<evidence type="ECO:0000256" key="6">
    <source>
        <dbReference type="ARBA" id="ARBA00066616"/>
    </source>
</evidence>
<dbReference type="NCBIfam" id="NF004837">
    <property type="entry name" value="PRK06187.1"/>
    <property type="match status" value="1"/>
</dbReference>
<evidence type="ECO:0000256" key="7">
    <source>
        <dbReference type="ARBA" id="ARBA00067668"/>
    </source>
</evidence>
<dbReference type="Gene3D" id="3.40.50.12780">
    <property type="entry name" value="N-terminal domain of ligase-like"/>
    <property type="match status" value="1"/>
</dbReference>
<dbReference type="OrthoDB" id="9803968at2"/>
<dbReference type="GO" id="GO:0006631">
    <property type="term" value="P:fatty acid metabolic process"/>
    <property type="evidence" value="ECO:0007669"/>
    <property type="project" value="UniProtKB-KW"/>
</dbReference>
<dbReference type="PROSITE" id="PS00455">
    <property type="entry name" value="AMP_BINDING"/>
    <property type="match status" value="1"/>
</dbReference>
<dbReference type="Pfam" id="PF13193">
    <property type="entry name" value="AMP-binding_C"/>
    <property type="match status" value="1"/>
</dbReference>
<dbReference type="STRING" id="1189325.SAMN04488119_101462"/>
<dbReference type="Gene3D" id="3.30.300.30">
    <property type="match status" value="1"/>
</dbReference>
<evidence type="ECO:0000259" key="8">
    <source>
        <dbReference type="Pfam" id="PF00501"/>
    </source>
</evidence>
<dbReference type="EMBL" id="FRDL01000010">
    <property type="protein sequence ID" value="SHN74370.1"/>
    <property type="molecule type" value="Genomic_DNA"/>
</dbReference>
<evidence type="ECO:0000259" key="9">
    <source>
        <dbReference type="Pfam" id="PF13193"/>
    </source>
</evidence>
<dbReference type="InterPro" id="IPR025110">
    <property type="entry name" value="AMP-bd_C"/>
</dbReference>
<dbReference type="PANTHER" id="PTHR43859:SF4">
    <property type="entry name" value="BUTANOATE--COA LIGASE AAE1-RELATED"/>
    <property type="match status" value="1"/>
</dbReference>
<dbReference type="RefSeq" id="WP_072748117.1">
    <property type="nucleotide sequence ID" value="NZ_FOHL01000001.1"/>
</dbReference>
<keyword evidence="2" id="KW-0436">Ligase</keyword>
<dbReference type="InterPro" id="IPR042099">
    <property type="entry name" value="ANL_N_sf"/>
</dbReference>
<evidence type="ECO:0000256" key="1">
    <source>
        <dbReference type="ARBA" id="ARBA00006432"/>
    </source>
</evidence>
<accession>A0A1M7TUJ4</accession>
<comment type="catalytic activity">
    <reaction evidence="5">
        <text>3-(methylsulfanyl)propanoate + ATP + CoA = 3-(methylsulfanyl)propanoyl-CoA + AMP + diphosphate</text>
        <dbReference type="Rhea" id="RHEA:43052"/>
        <dbReference type="ChEBI" id="CHEBI:30616"/>
        <dbReference type="ChEBI" id="CHEBI:33019"/>
        <dbReference type="ChEBI" id="CHEBI:49016"/>
        <dbReference type="ChEBI" id="CHEBI:57287"/>
        <dbReference type="ChEBI" id="CHEBI:82815"/>
        <dbReference type="ChEBI" id="CHEBI:456215"/>
        <dbReference type="EC" id="6.2.1.44"/>
    </reaction>
    <physiologicalReaction direction="left-to-right" evidence="5">
        <dbReference type="Rhea" id="RHEA:43053"/>
    </physiologicalReaction>
</comment>
<dbReference type="AlphaFoldDB" id="A0A1M7TUJ4"/>
<dbReference type="FunFam" id="3.30.300.30:FF:000008">
    <property type="entry name" value="2,3-dihydroxybenzoate-AMP ligase"/>
    <property type="match status" value="1"/>
</dbReference>